<dbReference type="EMBL" id="ML977029">
    <property type="protein sequence ID" value="KAF1950035.1"/>
    <property type="molecule type" value="Genomic_DNA"/>
</dbReference>
<name>A0A6A5TAR4_9PLEO</name>
<accession>A0A6A5TAR4</accession>
<evidence type="ECO:0000313" key="2">
    <source>
        <dbReference type="EMBL" id="KAF1950035.1"/>
    </source>
</evidence>
<gene>
    <name evidence="2" type="ORF">CC80DRAFT_539882</name>
</gene>
<dbReference type="Proteomes" id="UP000800035">
    <property type="component" value="Unassembled WGS sequence"/>
</dbReference>
<dbReference type="AlphaFoldDB" id="A0A6A5TAR4"/>
<proteinExistence type="predicted"/>
<sequence length="544" mass="61310">MALDRYGLDASGSAGPLDARAITRKLILAHLRDTDDDEDINRDDLALDISTAAGDQIAHKDDSGLADFEPSLPEARGLLAALCEEEDSQTGWEPEYILDRHASVRGLRKGSRDDQVERRLDLTQGLEALKRIAKGQGPRVKEYEDLLAPLRRPVAEEDVQSNASSYIEETYEEMLQVLLAWNRSVAPIEELAEQRQELLSALEERNRLIDDARQLYDLSILDQPSPRLQRAIHAFRPETGTFENQNVNDILIVMVANLRVAKPDIDDDVKSAIFLVMIKEAMARMVLDTSYRQEKHRLHEERKAARISGYDKEADRLSEEGRQFDKLSRKHRVEEIIDNTKFARHDLHEKILREMQDLAVLQAAQLEAASELRSSPVIFKKIEEAMKSTSDDGVLEVGDRCECDMESIATMLELARGCFHRARKFAALDIKDPGERERVKKERMRNPGTAGMMLKVVDDTRTVRRTAGLVLSHMDKLETSLDTILEAANERYRTYQGGMQMIGELDPDTAGEELDEAGDNGSKGQGGEVEGHGGRGRLEEQEQD</sequence>
<evidence type="ECO:0000313" key="3">
    <source>
        <dbReference type="Proteomes" id="UP000800035"/>
    </source>
</evidence>
<feature type="compositionally biased region" description="Basic and acidic residues" evidence="1">
    <location>
        <begin position="529"/>
        <end position="544"/>
    </location>
</feature>
<reference evidence="2" key="1">
    <citation type="journal article" date="2020" name="Stud. Mycol.">
        <title>101 Dothideomycetes genomes: a test case for predicting lifestyles and emergence of pathogens.</title>
        <authorList>
            <person name="Haridas S."/>
            <person name="Albert R."/>
            <person name="Binder M."/>
            <person name="Bloem J."/>
            <person name="Labutti K."/>
            <person name="Salamov A."/>
            <person name="Andreopoulos B."/>
            <person name="Baker S."/>
            <person name="Barry K."/>
            <person name="Bills G."/>
            <person name="Bluhm B."/>
            <person name="Cannon C."/>
            <person name="Castanera R."/>
            <person name="Culley D."/>
            <person name="Daum C."/>
            <person name="Ezra D."/>
            <person name="Gonzalez J."/>
            <person name="Henrissat B."/>
            <person name="Kuo A."/>
            <person name="Liang C."/>
            <person name="Lipzen A."/>
            <person name="Lutzoni F."/>
            <person name="Magnuson J."/>
            <person name="Mondo S."/>
            <person name="Nolan M."/>
            <person name="Ohm R."/>
            <person name="Pangilinan J."/>
            <person name="Park H.-J."/>
            <person name="Ramirez L."/>
            <person name="Alfaro M."/>
            <person name="Sun H."/>
            <person name="Tritt A."/>
            <person name="Yoshinaga Y."/>
            <person name="Zwiers L.-H."/>
            <person name="Turgeon B."/>
            <person name="Goodwin S."/>
            <person name="Spatafora J."/>
            <person name="Crous P."/>
            <person name="Grigoriev I."/>
        </authorList>
    </citation>
    <scope>NUCLEOTIDE SEQUENCE</scope>
    <source>
        <strain evidence="2">CBS 675.92</strain>
    </source>
</reference>
<organism evidence="2 3">
    <name type="scientific">Byssothecium circinans</name>
    <dbReference type="NCBI Taxonomy" id="147558"/>
    <lineage>
        <taxon>Eukaryota</taxon>
        <taxon>Fungi</taxon>
        <taxon>Dikarya</taxon>
        <taxon>Ascomycota</taxon>
        <taxon>Pezizomycotina</taxon>
        <taxon>Dothideomycetes</taxon>
        <taxon>Pleosporomycetidae</taxon>
        <taxon>Pleosporales</taxon>
        <taxon>Massarineae</taxon>
        <taxon>Massarinaceae</taxon>
        <taxon>Byssothecium</taxon>
    </lineage>
</organism>
<dbReference type="OrthoDB" id="3800294at2759"/>
<feature type="region of interest" description="Disordered" evidence="1">
    <location>
        <begin position="502"/>
        <end position="544"/>
    </location>
</feature>
<keyword evidence="3" id="KW-1185">Reference proteome</keyword>
<feature type="compositionally biased region" description="Acidic residues" evidence="1">
    <location>
        <begin position="505"/>
        <end position="518"/>
    </location>
</feature>
<evidence type="ECO:0000256" key="1">
    <source>
        <dbReference type="SAM" id="MobiDB-lite"/>
    </source>
</evidence>
<protein>
    <submittedName>
        <fullName evidence="2">Uncharacterized protein</fullName>
    </submittedName>
</protein>